<evidence type="ECO:0000313" key="2">
    <source>
        <dbReference type="Proteomes" id="UP000807716"/>
    </source>
</evidence>
<feature type="non-terminal residue" evidence="1">
    <location>
        <position position="1"/>
    </location>
</feature>
<name>A0A9P6QHI2_9FUNG</name>
<sequence>TRFSPSLTSQLKQTQVVVSAMLECSSQGAKTKILYYEDSTFDASCTWLTEPPARTRVITWWNGTTSTARIILANSVYGEDVTVSARGEITEGLYVGYQFTQFVMYRTSDIKNCQGDGFEGHTSYTSITMAA</sequence>
<dbReference type="EMBL" id="JAAAJB010000102">
    <property type="protein sequence ID" value="KAG0266073.1"/>
    <property type="molecule type" value="Genomic_DNA"/>
</dbReference>
<proteinExistence type="predicted"/>
<accession>A0A9P6QHI2</accession>
<reference evidence="1" key="1">
    <citation type="journal article" date="2020" name="Fungal Divers.">
        <title>Resolving the Mortierellaceae phylogeny through synthesis of multi-gene phylogenetics and phylogenomics.</title>
        <authorList>
            <person name="Vandepol N."/>
            <person name="Liber J."/>
            <person name="Desiro A."/>
            <person name="Na H."/>
            <person name="Kennedy M."/>
            <person name="Barry K."/>
            <person name="Grigoriev I.V."/>
            <person name="Miller A.N."/>
            <person name="O'Donnell K."/>
            <person name="Stajich J.E."/>
            <person name="Bonito G."/>
        </authorList>
    </citation>
    <scope>NUCLEOTIDE SEQUENCE</scope>
    <source>
        <strain evidence="1">BC1065</strain>
    </source>
</reference>
<gene>
    <name evidence="1" type="ORF">DFQ27_000204</name>
</gene>
<keyword evidence="2" id="KW-1185">Reference proteome</keyword>
<dbReference type="Proteomes" id="UP000807716">
    <property type="component" value="Unassembled WGS sequence"/>
</dbReference>
<comment type="caution">
    <text evidence="1">The sequence shown here is derived from an EMBL/GenBank/DDBJ whole genome shotgun (WGS) entry which is preliminary data.</text>
</comment>
<evidence type="ECO:0000313" key="1">
    <source>
        <dbReference type="EMBL" id="KAG0266073.1"/>
    </source>
</evidence>
<organism evidence="1 2">
    <name type="scientific">Actinomortierella ambigua</name>
    <dbReference type="NCBI Taxonomy" id="1343610"/>
    <lineage>
        <taxon>Eukaryota</taxon>
        <taxon>Fungi</taxon>
        <taxon>Fungi incertae sedis</taxon>
        <taxon>Mucoromycota</taxon>
        <taxon>Mortierellomycotina</taxon>
        <taxon>Mortierellomycetes</taxon>
        <taxon>Mortierellales</taxon>
        <taxon>Mortierellaceae</taxon>
        <taxon>Actinomortierella</taxon>
    </lineage>
</organism>
<protein>
    <submittedName>
        <fullName evidence="1">Uncharacterized protein</fullName>
    </submittedName>
</protein>
<dbReference type="AlphaFoldDB" id="A0A9P6QHI2"/>